<dbReference type="GO" id="GO:0005886">
    <property type="term" value="C:plasma membrane"/>
    <property type="evidence" value="ECO:0007669"/>
    <property type="project" value="UniProtKB-ARBA"/>
</dbReference>
<keyword evidence="6 7" id="KW-0472">Membrane</keyword>
<dbReference type="GO" id="GO:0042907">
    <property type="term" value="F:xanthine transmembrane transporter activity"/>
    <property type="evidence" value="ECO:0007669"/>
    <property type="project" value="TreeGrafter"/>
</dbReference>
<proteinExistence type="inferred from homology"/>
<organism evidence="8 9">
    <name type="scientific">Saccharicrinis carchari</name>
    <dbReference type="NCBI Taxonomy" id="1168039"/>
    <lineage>
        <taxon>Bacteria</taxon>
        <taxon>Pseudomonadati</taxon>
        <taxon>Bacteroidota</taxon>
        <taxon>Bacteroidia</taxon>
        <taxon>Marinilabiliales</taxon>
        <taxon>Marinilabiliaceae</taxon>
        <taxon>Saccharicrinis</taxon>
    </lineage>
</organism>
<feature type="transmembrane region" description="Helical" evidence="7">
    <location>
        <begin position="339"/>
        <end position="355"/>
    </location>
</feature>
<evidence type="ECO:0000256" key="1">
    <source>
        <dbReference type="ARBA" id="ARBA00004141"/>
    </source>
</evidence>
<comment type="similarity">
    <text evidence="2">Belongs to the nucleobase:cation symporter-2 (NCS2) (TC 2.A.40) family.</text>
</comment>
<dbReference type="Pfam" id="PF00860">
    <property type="entry name" value="Xan_ur_permease"/>
    <property type="match status" value="1"/>
</dbReference>
<feature type="transmembrane region" description="Helical" evidence="7">
    <location>
        <begin position="361"/>
        <end position="379"/>
    </location>
</feature>
<sequence length="391" mass="41056">MILGIQFLFVAFGATVLVPLLVGISPSIALFSAGVGTLVFHFITKGKVPVFLGSSFAFIAPITAATEKFGWSGTLSGIVAVGLVYTIVSLFVKWRGVGFIRRFFPSVVVGPVIMVIGLSLASVGVNMAKTNWVIASVSLLSAIIAVIYFKGIIRLIPIFVGIVVGYLLALIMGKVDFTPIAEAAWFQLPEFTLPSLSWEAILYMIPVAIAPLIEHVGDVYAISAVAEKDFVKDPGLNKTMLGDGVATGIAGMLGSVPNTTYSEVTGAIELTKVTDPKVLRISAITAIVFSLVGKISGLLKSIPNEVLGGIMLLLFGMIASVGIKTLIESKADFHKTRNMVITSVILTIGIGGASIDFGNFSLAGIGLASVVGVFLNLILPGKSKEVHIDAE</sequence>
<feature type="transmembrane region" description="Helical" evidence="7">
    <location>
        <begin position="103"/>
        <end position="125"/>
    </location>
</feature>
<protein>
    <submittedName>
        <fullName evidence="8">Uracil permease</fullName>
    </submittedName>
</protein>
<dbReference type="NCBIfam" id="TIGR00801">
    <property type="entry name" value="ncs2"/>
    <property type="match status" value="1"/>
</dbReference>
<reference evidence="8 9" key="1">
    <citation type="submission" date="2017-05" db="EMBL/GenBank/DDBJ databases">
        <authorList>
            <person name="Varghese N."/>
            <person name="Submissions S."/>
        </authorList>
    </citation>
    <scope>NUCLEOTIDE SEQUENCE [LARGE SCALE GENOMIC DNA]</scope>
    <source>
        <strain evidence="8 9">DSM 27040</strain>
    </source>
</reference>
<keyword evidence="5 7" id="KW-1133">Transmembrane helix</keyword>
<dbReference type="EMBL" id="FXTB01000005">
    <property type="protein sequence ID" value="SMO69431.1"/>
    <property type="molecule type" value="Genomic_DNA"/>
</dbReference>
<keyword evidence="4 7" id="KW-0812">Transmembrane</keyword>
<evidence type="ECO:0000256" key="7">
    <source>
        <dbReference type="SAM" id="Phobius"/>
    </source>
</evidence>
<evidence type="ECO:0000256" key="2">
    <source>
        <dbReference type="ARBA" id="ARBA00008821"/>
    </source>
</evidence>
<feature type="transmembrane region" description="Helical" evidence="7">
    <location>
        <begin position="131"/>
        <end position="149"/>
    </location>
</feature>
<feature type="transmembrane region" description="Helical" evidence="7">
    <location>
        <begin position="306"/>
        <end position="327"/>
    </location>
</feature>
<dbReference type="PANTHER" id="PTHR42810">
    <property type="entry name" value="PURINE PERMEASE C1399.01C-RELATED"/>
    <property type="match status" value="1"/>
</dbReference>
<evidence type="ECO:0000256" key="3">
    <source>
        <dbReference type="ARBA" id="ARBA00022448"/>
    </source>
</evidence>
<dbReference type="PANTHER" id="PTHR42810:SF2">
    <property type="entry name" value="PURINE PERMEASE C1399.01C-RELATED"/>
    <property type="match status" value="1"/>
</dbReference>
<feature type="transmembrane region" description="Helical" evidence="7">
    <location>
        <begin position="278"/>
        <end position="300"/>
    </location>
</feature>
<dbReference type="InterPro" id="IPR006043">
    <property type="entry name" value="NCS2"/>
</dbReference>
<accession>A0A521DE64</accession>
<dbReference type="InterPro" id="IPR006042">
    <property type="entry name" value="Xan_ur_permease"/>
</dbReference>
<evidence type="ECO:0000256" key="6">
    <source>
        <dbReference type="ARBA" id="ARBA00023136"/>
    </source>
</evidence>
<dbReference type="Proteomes" id="UP000319040">
    <property type="component" value="Unassembled WGS sequence"/>
</dbReference>
<feature type="transmembrane region" description="Helical" evidence="7">
    <location>
        <begin position="195"/>
        <end position="213"/>
    </location>
</feature>
<keyword evidence="9" id="KW-1185">Reference proteome</keyword>
<evidence type="ECO:0000313" key="8">
    <source>
        <dbReference type="EMBL" id="SMO69431.1"/>
    </source>
</evidence>
<keyword evidence="3" id="KW-0813">Transport</keyword>
<evidence type="ECO:0000313" key="9">
    <source>
        <dbReference type="Proteomes" id="UP000319040"/>
    </source>
</evidence>
<dbReference type="AlphaFoldDB" id="A0A521DE64"/>
<feature type="transmembrane region" description="Helical" evidence="7">
    <location>
        <begin position="156"/>
        <end position="175"/>
    </location>
</feature>
<name>A0A521DE64_SACCC</name>
<comment type="subcellular location">
    <subcellularLocation>
        <location evidence="1">Membrane</location>
        <topology evidence="1">Multi-pass membrane protein</topology>
    </subcellularLocation>
</comment>
<feature type="transmembrane region" description="Helical" evidence="7">
    <location>
        <begin position="71"/>
        <end position="91"/>
    </location>
</feature>
<evidence type="ECO:0000256" key="4">
    <source>
        <dbReference type="ARBA" id="ARBA00022692"/>
    </source>
</evidence>
<gene>
    <name evidence="8" type="ORF">SAMN06265379_10563</name>
</gene>
<evidence type="ECO:0000256" key="5">
    <source>
        <dbReference type="ARBA" id="ARBA00022989"/>
    </source>
</evidence>